<name>A0A6A5V2Y7_9PLEO</name>
<gene>
    <name evidence="1" type="ORF">BU23DRAFT_184762</name>
</gene>
<dbReference type="PANTHER" id="PTHR33112">
    <property type="entry name" value="DOMAIN PROTEIN, PUTATIVE-RELATED"/>
    <property type="match status" value="1"/>
</dbReference>
<organism evidence="1 2">
    <name type="scientific">Bimuria novae-zelandiae CBS 107.79</name>
    <dbReference type="NCBI Taxonomy" id="1447943"/>
    <lineage>
        <taxon>Eukaryota</taxon>
        <taxon>Fungi</taxon>
        <taxon>Dikarya</taxon>
        <taxon>Ascomycota</taxon>
        <taxon>Pezizomycotina</taxon>
        <taxon>Dothideomycetes</taxon>
        <taxon>Pleosporomycetidae</taxon>
        <taxon>Pleosporales</taxon>
        <taxon>Massarineae</taxon>
        <taxon>Didymosphaeriaceae</taxon>
        <taxon>Bimuria</taxon>
    </lineage>
</organism>
<accession>A0A6A5V2Y7</accession>
<reference evidence="1" key="1">
    <citation type="journal article" date="2020" name="Stud. Mycol.">
        <title>101 Dothideomycetes genomes: a test case for predicting lifestyles and emergence of pathogens.</title>
        <authorList>
            <person name="Haridas S."/>
            <person name="Albert R."/>
            <person name="Binder M."/>
            <person name="Bloem J."/>
            <person name="Labutti K."/>
            <person name="Salamov A."/>
            <person name="Andreopoulos B."/>
            <person name="Baker S."/>
            <person name="Barry K."/>
            <person name="Bills G."/>
            <person name="Bluhm B."/>
            <person name="Cannon C."/>
            <person name="Castanera R."/>
            <person name="Culley D."/>
            <person name="Daum C."/>
            <person name="Ezra D."/>
            <person name="Gonzalez J."/>
            <person name="Henrissat B."/>
            <person name="Kuo A."/>
            <person name="Liang C."/>
            <person name="Lipzen A."/>
            <person name="Lutzoni F."/>
            <person name="Magnuson J."/>
            <person name="Mondo S."/>
            <person name="Nolan M."/>
            <person name="Ohm R."/>
            <person name="Pangilinan J."/>
            <person name="Park H.-J."/>
            <person name="Ramirez L."/>
            <person name="Alfaro M."/>
            <person name="Sun H."/>
            <person name="Tritt A."/>
            <person name="Yoshinaga Y."/>
            <person name="Zwiers L.-H."/>
            <person name="Turgeon B."/>
            <person name="Goodwin S."/>
            <person name="Spatafora J."/>
            <person name="Crous P."/>
            <person name="Grigoriev I."/>
        </authorList>
    </citation>
    <scope>NUCLEOTIDE SEQUENCE</scope>
    <source>
        <strain evidence="1">CBS 107.79</strain>
    </source>
</reference>
<dbReference type="AlphaFoldDB" id="A0A6A5V2Y7"/>
<proteinExistence type="predicted"/>
<dbReference type="EMBL" id="ML976694">
    <property type="protein sequence ID" value="KAF1971228.1"/>
    <property type="molecule type" value="Genomic_DNA"/>
</dbReference>
<protein>
    <recommendedName>
        <fullName evidence="3">Heterokaryon incompatibility domain-containing protein</fullName>
    </recommendedName>
</protein>
<evidence type="ECO:0000313" key="2">
    <source>
        <dbReference type="Proteomes" id="UP000800036"/>
    </source>
</evidence>
<sequence length="201" mass="21724">MGDILRNAVVTLAVHSARDDSEGFLSNALAKRQVHSVRVAASDIALCRPPNADVDITNSALSRRGWVLQERFLASRTIHFISTMVYFETSTGIHCEDGSVMKDYIAQTPLDLEPTKARGSFLSPSALPESRSLFGFGQSGTTSKRTSLEWLPLLEMYSRCGLTKGTDKLIAISGMAGKIFTATGVSRCAGIWADHICAGLL</sequence>
<dbReference type="PANTHER" id="PTHR33112:SF8">
    <property type="entry name" value="HETEROKARYON INCOMPATIBILITY DOMAIN-CONTAINING PROTEIN"/>
    <property type="match status" value="1"/>
</dbReference>
<evidence type="ECO:0008006" key="3">
    <source>
        <dbReference type="Google" id="ProtNLM"/>
    </source>
</evidence>
<evidence type="ECO:0000313" key="1">
    <source>
        <dbReference type="EMBL" id="KAF1971228.1"/>
    </source>
</evidence>
<dbReference type="OrthoDB" id="3801316at2759"/>
<dbReference type="Proteomes" id="UP000800036">
    <property type="component" value="Unassembled WGS sequence"/>
</dbReference>
<keyword evidence="2" id="KW-1185">Reference proteome</keyword>